<dbReference type="PANTHER" id="PTHR48081:SF8">
    <property type="entry name" value="ALPHA_BETA HYDROLASE FOLD-3 DOMAIN-CONTAINING PROTEIN-RELATED"/>
    <property type="match status" value="1"/>
</dbReference>
<accession>A0A4V3URI0</accession>
<dbReference type="SUPFAM" id="SSF53474">
    <property type="entry name" value="alpha/beta-Hydrolases"/>
    <property type="match status" value="1"/>
</dbReference>
<name>A0A4V3URI0_9GAMM</name>
<protein>
    <submittedName>
        <fullName evidence="4">Acetyl esterase</fullName>
    </submittedName>
</protein>
<dbReference type="PROSITE" id="PS00122">
    <property type="entry name" value="CARBOXYLESTERASE_B_1"/>
    <property type="match status" value="1"/>
</dbReference>
<dbReference type="Pfam" id="PF07859">
    <property type="entry name" value="Abhydrolase_3"/>
    <property type="match status" value="1"/>
</dbReference>
<evidence type="ECO:0000313" key="5">
    <source>
        <dbReference type="Proteomes" id="UP000295341"/>
    </source>
</evidence>
<dbReference type="InterPro" id="IPR019826">
    <property type="entry name" value="Carboxylesterase_B_AS"/>
</dbReference>
<dbReference type="GO" id="GO:0016787">
    <property type="term" value="F:hydrolase activity"/>
    <property type="evidence" value="ECO:0007669"/>
    <property type="project" value="UniProtKB-KW"/>
</dbReference>
<organism evidence="4 5">
    <name type="scientific">Panacagrimonas perspica</name>
    <dbReference type="NCBI Taxonomy" id="381431"/>
    <lineage>
        <taxon>Bacteria</taxon>
        <taxon>Pseudomonadati</taxon>
        <taxon>Pseudomonadota</taxon>
        <taxon>Gammaproteobacteria</taxon>
        <taxon>Nevskiales</taxon>
        <taxon>Nevskiaceae</taxon>
        <taxon>Panacagrimonas</taxon>
    </lineage>
</organism>
<reference evidence="4 5" key="1">
    <citation type="submission" date="2019-03" db="EMBL/GenBank/DDBJ databases">
        <title>Genomic Encyclopedia of Type Strains, Phase IV (KMG-IV): sequencing the most valuable type-strain genomes for metagenomic binning, comparative biology and taxonomic classification.</title>
        <authorList>
            <person name="Goeker M."/>
        </authorList>
    </citation>
    <scope>NUCLEOTIDE SEQUENCE [LARGE SCALE GENOMIC DNA]</scope>
    <source>
        <strain evidence="4 5">DSM 26377</strain>
    </source>
</reference>
<comment type="caution">
    <text evidence="4">The sequence shown here is derived from an EMBL/GenBank/DDBJ whole genome shotgun (WGS) entry which is preliminary data.</text>
</comment>
<proteinExistence type="inferred from homology"/>
<evidence type="ECO:0000256" key="1">
    <source>
        <dbReference type="ARBA" id="ARBA00010515"/>
    </source>
</evidence>
<dbReference type="InterPro" id="IPR013094">
    <property type="entry name" value="AB_hydrolase_3"/>
</dbReference>
<evidence type="ECO:0000256" key="2">
    <source>
        <dbReference type="ARBA" id="ARBA00022801"/>
    </source>
</evidence>
<evidence type="ECO:0000259" key="3">
    <source>
        <dbReference type="Pfam" id="PF07859"/>
    </source>
</evidence>
<dbReference type="InterPro" id="IPR029058">
    <property type="entry name" value="AB_hydrolase_fold"/>
</dbReference>
<dbReference type="FunFam" id="3.40.50.1820:FF:000089">
    <property type="entry name" value="Alpha/beta hydrolase"/>
    <property type="match status" value="1"/>
</dbReference>
<sequence>MALHPQVEEFLKRVAAAGGWSFRELGVTECRAAYSRVLRSLPPCTRPLAKVEDRGVEGASSLPVKVRIYTPQGEGPFPVLVFFHGGGFVIGDLDSHDNVCRELASGAGVIVVSVDYRLAPEHRFPAGIDDAVAMTRWACASAATFGGDPARVAVGGDSAGGNFAAVVARRMRDEGTRIAAQLLVYPTTRLDDVVMPSMVENAVGYRLERADMDWFRSLYLSSDADGFNVDASPILASDLSGLAPALVQTCEYDPLRDEGEAYGRALQSAGVRTVVERYDGTIHGSFGLYAMLEPGRRMMDRAIEWLRETLRS</sequence>
<keyword evidence="2" id="KW-0378">Hydrolase</keyword>
<dbReference type="Proteomes" id="UP000295341">
    <property type="component" value="Unassembled WGS sequence"/>
</dbReference>
<keyword evidence="5" id="KW-1185">Reference proteome</keyword>
<dbReference type="Gene3D" id="3.40.50.1820">
    <property type="entry name" value="alpha/beta hydrolase"/>
    <property type="match status" value="1"/>
</dbReference>
<gene>
    <name evidence="4" type="ORF">DFR24_1204</name>
</gene>
<evidence type="ECO:0000313" key="4">
    <source>
        <dbReference type="EMBL" id="TDU31822.1"/>
    </source>
</evidence>
<dbReference type="AlphaFoldDB" id="A0A4V3URI0"/>
<dbReference type="PANTHER" id="PTHR48081">
    <property type="entry name" value="AB HYDROLASE SUPERFAMILY PROTEIN C4A8.06C"/>
    <property type="match status" value="1"/>
</dbReference>
<feature type="domain" description="Alpha/beta hydrolase fold-3" evidence="3">
    <location>
        <begin position="80"/>
        <end position="285"/>
    </location>
</feature>
<dbReference type="PROSITE" id="PS01173">
    <property type="entry name" value="LIPASE_GDXG_HIS"/>
    <property type="match status" value="1"/>
</dbReference>
<comment type="similarity">
    <text evidence="1">Belongs to the 'GDXG' lipolytic enzyme family.</text>
</comment>
<dbReference type="RefSeq" id="WP_133880380.1">
    <property type="nucleotide sequence ID" value="NZ_MWIN01000012.1"/>
</dbReference>
<dbReference type="InterPro" id="IPR002168">
    <property type="entry name" value="Lipase_GDXG_HIS_AS"/>
</dbReference>
<dbReference type="EMBL" id="SOBT01000008">
    <property type="protein sequence ID" value="TDU31822.1"/>
    <property type="molecule type" value="Genomic_DNA"/>
</dbReference>
<dbReference type="InterPro" id="IPR050300">
    <property type="entry name" value="GDXG_lipolytic_enzyme"/>
</dbReference>
<dbReference type="OrthoDB" id="9806180at2"/>